<comment type="subcellular location">
    <subcellularLocation>
        <location evidence="1">Cell envelope</location>
    </subcellularLocation>
</comment>
<comment type="function">
    <text evidence="5">Part of a binding-protein-dependent transport system for a sugar.</text>
</comment>
<evidence type="ECO:0000256" key="1">
    <source>
        <dbReference type="ARBA" id="ARBA00004196"/>
    </source>
</evidence>
<dbReference type="EMBL" id="SRID01000206">
    <property type="protein sequence ID" value="TGB02969.1"/>
    <property type="molecule type" value="Genomic_DNA"/>
</dbReference>
<proteinExistence type="inferred from homology"/>
<dbReference type="CDD" id="cd14748">
    <property type="entry name" value="PBP2_UgpB"/>
    <property type="match status" value="1"/>
</dbReference>
<dbReference type="SUPFAM" id="SSF53850">
    <property type="entry name" value="Periplasmic binding protein-like II"/>
    <property type="match status" value="1"/>
</dbReference>
<accession>A0A4Z0GYP1</accession>
<dbReference type="PANTHER" id="PTHR43649">
    <property type="entry name" value="ARABINOSE-BINDING PROTEIN-RELATED"/>
    <property type="match status" value="1"/>
</dbReference>
<dbReference type="PROSITE" id="PS51257">
    <property type="entry name" value="PROKAR_LIPOPROTEIN"/>
    <property type="match status" value="1"/>
</dbReference>
<evidence type="ECO:0000256" key="6">
    <source>
        <dbReference type="ARBA" id="ARBA00049753"/>
    </source>
</evidence>
<dbReference type="OrthoDB" id="9795467at2"/>
<dbReference type="Proteomes" id="UP000297948">
    <property type="component" value="Unassembled WGS sequence"/>
</dbReference>
<keyword evidence="4 7" id="KW-0732">Signal</keyword>
<name>A0A4Z0GYP1_9ACTN</name>
<dbReference type="AlphaFoldDB" id="A0A4Z0GYP1"/>
<evidence type="ECO:0000256" key="2">
    <source>
        <dbReference type="ARBA" id="ARBA00008520"/>
    </source>
</evidence>
<feature type="signal peptide" evidence="7">
    <location>
        <begin position="1"/>
        <end position="20"/>
    </location>
</feature>
<sequence length="441" mass="49273">MRVVRAGVAALCLLAGSGCANPPTGSDQDDPTQPVTLRFWHGWSEKNEVRAIEESIERFEAQHPNIKVRATGHVTDETVNQALRAGGGDAPDVVSSFTTNNVGQYCSSGMWVDLDPFMRKTGLDKHRVFPKNLLDYTAYQGEQCALPLLADAYGLYYNKDAFAAAGIKRPPRTMSEFRRDAVKLTRRTADGSYRRLGFMPNFRFYQNSPDRMFAQWGPRYFDRKGRSRLAEEPGIRDFLRTQRGLVTALGGYEALEEFRTGFGDEFSAAHPFQTGKLAMHLDGEWRGLFLDKAEVGFRWGTAPLPVPDDRPETYGRGYLTGTVIGIAQSSRHQNAAWELVRFLTSDTKQVVAFANAIHNVPSTKAALRSPELDADRSFRTFLRIARNRYSSAPPASLNGGQYLVSFQDFGYGYEAGDTDGLDRRLRSLDHQIDADTVQAQN</sequence>
<evidence type="ECO:0000313" key="9">
    <source>
        <dbReference type="Proteomes" id="UP000297948"/>
    </source>
</evidence>
<feature type="chain" id="PRO_5038450620" description="Probable sugar-binding periplasmic protein" evidence="7">
    <location>
        <begin position="21"/>
        <end position="441"/>
    </location>
</feature>
<keyword evidence="3" id="KW-0813">Transport</keyword>
<evidence type="ECO:0000256" key="4">
    <source>
        <dbReference type="ARBA" id="ARBA00022729"/>
    </source>
</evidence>
<dbReference type="GO" id="GO:0030313">
    <property type="term" value="C:cell envelope"/>
    <property type="evidence" value="ECO:0007669"/>
    <property type="project" value="UniProtKB-SubCell"/>
</dbReference>
<comment type="caution">
    <text evidence="8">The sequence shown here is derived from an EMBL/GenBank/DDBJ whole genome shotgun (WGS) entry which is preliminary data.</text>
</comment>
<evidence type="ECO:0000256" key="3">
    <source>
        <dbReference type="ARBA" id="ARBA00022448"/>
    </source>
</evidence>
<gene>
    <name evidence="8" type="ORF">E4099_20345</name>
</gene>
<evidence type="ECO:0000256" key="5">
    <source>
        <dbReference type="ARBA" id="ARBA00049629"/>
    </source>
</evidence>
<dbReference type="InterPro" id="IPR050490">
    <property type="entry name" value="Bact_solute-bd_prot1"/>
</dbReference>
<evidence type="ECO:0000256" key="7">
    <source>
        <dbReference type="SAM" id="SignalP"/>
    </source>
</evidence>
<dbReference type="Pfam" id="PF01547">
    <property type="entry name" value="SBP_bac_1"/>
    <property type="match status" value="1"/>
</dbReference>
<comment type="similarity">
    <text evidence="2">Belongs to the bacterial solute-binding protein 1 family.</text>
</comment>
<dbReference type="InterPro" id="IPR006059">
    <property type="entry name" value="SBP"/>
</dbReference>
<evidence type="ECO:0000313" key="8">
    <source>
        <dbReference type="EMBL" id="TGB02969.1"/>
    </source>
</evidence>
<organism evidence="8 9">
    <name type="scientific">Streptomyces palmae</name>
    <dbReference type="NCBI Taxonomy" id="1701085"/>
    <lineage>
        <taxon>Bacteria</taxon>
        <taxon>Bacillati</taxon>
        <taxon>Actinomycetota</taxon>
        <taxon>Actinomycetes</taxon>
        <taxon>Kitasatosporales</taxon>
        <taxon>Streptomycetaceae</taxon>
        <taxon>Streptomyces</taxon>
    </lineage>
</organism>
<protein>
    <recommendedName>
        <fullName evidence="6">Probable sugar-binding periplasmic protein</fullName>
    </recommendedName>
</protein>
<dbReference type="Gene3D" id="3.40.190.10">
    <property type="entry name" value="Periplasmic binding protein-like II"/>
    <property type="match status" value="2"/>
</dbReference>
<reference evidence="8 9" key="1">
    <citation type="submission" date="2019-03" db="EMBL/GenBank/DDBJ databases">
        <authorList>
            <person name="Gonzalez-Pimentel J.L."/>
        </authorList>
    </citation>
    <scope>NUCLEOTIDE SEQUENCE [LARGE SCALE GENOMIC DNA]</scope>
    <source>
        <strain evidence="8 9">JCM 31289</strain>
    </source>
</reference>
<dbReference type="PANTHER" id="PTHR43649:SF28">
    <property type="entry name" value="BINDING PROTEIN COMPONENT OF ABC SUGAR TRANSPORTER-RELATED"/>
    <property type="match status" value="1"/>
</dbReference>
<keyword evidence="9" id="KW-1185">Reference proteome</keyword>